<dbReference type="InterPro" id="IPR052701">
    <property type="entry name" value="GAG_Ulvan_Degrading_Sulfatases"/>
</dbReference>
<proteinExistence type="predicted"/>
<name>A0ABT3PJZ8_9BACT</name>
<evidence type="ECO:0000259" key="1">
    <source>
        <dbReference type="Pfam" id="PF16347"/>
    </source>
</evidence>
<dbReference type="RefSeq" id="WP_265764770.1">
    <property type="nucleotide sequence ID" value="NZ_JAGGJA010000002.1"/>
</dbReference>
<dbReference type="InterPro" id="IPR032506">
    <property type="entry name" value="SGSH_C"/>
</dbReference>
<reference evidence="2 3" key="1">
    <citation type="submission" date="2021-03" db="EMBL/GenBank/DDBJ databases">
        <title>Aliifodinibius sp. nov., a new bacterium isolated from saline soil.</title>
        <authorList>
            <person name="Galisteo C."/>
            <person name="De La Haba R."/>
            <person name="Sanchez-Porro C."/>
            <person name="Ventosa A."/>
        </authorList>
    </citation>
    <scope>NUCLEOTIDE SEQUENCE [LARGE SCALE GENOMIC DNA]</scope>
    <source>
        <strain evidence="2 3">1BSP15-2V2</strain>
    </source>
</reference>
<protein>
    <submittedName>
        <fullName evidence="2">Sulfatase-like hydrolase/transferase</fullName>
    </submittedName>
</protein>
<dbReference type="EMBL" id="JAGGJA010000002">
    <property type="protein sequence ID" value="MCW9706073.1"/>
    <property type="molecule type" value="Genomic_DNA"/>
</dbReference>
<dbReference type="Proteomes" id="UP001207918">
    <property type="component" value="Unassembled WGS sequence"/>
</dbReference>
<dbReference type="Pfam" id="PF16347">
    <property type="entry name" value="SGSH_C"/>
    <property type="match status" value="1"/>
</dbReference>
<dbReference type="PANTHER" id="PTHR43751">
    <property type="entry name" value="SULFATASE"/>
    <property type="match status" value="1"/>
</dbReference>
<dbReference type="Gene3D" id="3.40.720.10">
    <property type="entry name" value="Alkaline Phosphatase, subunit A"/>
    <property type="match status" value="1"/>
</dbReference>
<accession>A0ABT3PJZ8</accession>
<organism evidence="2 3">
    <name type="scientific">Fodinibius salsisoli</name>
    <dbReference type="NCBI Taxonomy" id="2820877"/>
    <lineage>
        <taxon>Bacteria</taxon>
        <taxon>Pseudomonadati</taxon>
        <taxon>Balneolota</taxon>
        <taxon>Balneolia</taxon>
        <taxon>Balneolales</taxon>
        <taxon>Balneolaceae</taxon>
        <taxon>Fodinibius</taxon>
    </lineage>
</organism>
<dbReference type="SUPFAM" id="SSF53649">
    <property type="entry name" value="Alkaline phosphatase-like"/>
    <property type="match status" value="1"/>
</dbReference>
<gene>
    <name evidence="2" type="ORF">J6I44_04380</name>
</gene>
<evidence type="ECO:0000313" key="3">
    <source>
        <dbReference type="Proteomes" id="UP001207918"/>
    </source>
</evidence>
<dbReference type="InterPro" id="IPR017850">
    <property type="entry name" value="Alkaline_phosphatase_core_sf"/>
</dbReference>
<dbReference type="PANTHER" id="PTHR43751:SF1">
    <property type="entry name" value="SULFATASE ATSG-RELATED"/>
    <property type="match status" value="1"/>
</dbReference>
<keyword evidence="3" id="KW-1185">Reference proteome</keyword>
<comment type="caution">
    <text evidence="2">The sequence shown here is derived from an EMBL/GenBank/DDBJ whole genome shotgun (WGS) entry which is preliminary data.</text>
</comment>
<sequence length="255" mass="29318">MPFPRAKANLYEYGTHVPLAVRWPDAIPAGRVVDDLTSSIDFAPTFLQIAGVDIPSQITGKSLWHVLQSKQEGQVDAKRDAVVTGRERHTHARPDNLGYPSRSIRTMNYLYIWNVAPERWPAGNPRPQDRKDLTTGNFKSFGLGYADVDGSPTKRYMLEHRNDAEVQELFHRAFGKRPAEELYNIKEDPACLNNLVGDPEYQPIRNKLRARLDSILTTQYDPRAYGYDIFESYPRYSNMRNFHGFNEKGAYNFNY</sequence>
<feature type="domain" description="N-sulphoglucosamine sulphohydrolase C-terminal" evidence="1">
    <location>
        <begin position="8"/>
        <end position="74"/>
    </location>
</feature>
<evidence type="ECO:0000313" key="2">
    <source>
        <dbReference type="EMBL" id="MCW9706073.1"/>
    </source>
</evidence>